<dbReference type="PANTHER" id="PTHR44167">
    <property type="entry name" value="OVARIAN-SPECIFIC SERINE/THREONINE-PROTEIN KINASE LOK-RELATED"/>
    <property type="match status" value="1"/>
</dbReference>
<dbReference type="Pfam" id="PF00069">
    <property type="entry name" value="Pkinase"/>
    <property type="match status" value="1"/>
</dbReference>
<feature type="domain" description="Protein kinase" evidence="2">
    <location>
        <begin position="183"/>
        <end position="493"/>
    </location>
</feature>
<gene>
    <name evidence="3" type="ORF">SCF082_LOCUS4748</name>
</gene>
<dbReference type="PROSITE" id="PS50011">
    <property type="entry name" value="PROTEIN_KINASE_DOM"/>
    <property type="match status" value="1"/>
</dbReference>
<keyword evidence="3" id="KW-0808">Transferase</keyword>
<evidence type="ECO:0000313" key="3">
    <source>
        <dbReference type="EMBL" id="CAK8996343.1"/>
    </source>
</evidence>
<dbReference type="InterPro" id="IPR000719">
    <property type="entry name" value="Prot_kinase_dom"/>
</dbReference>
<evidence type="ECO:0000313" key="4">
    <source>
        <dbReference type="Proteomes" id="UP001642464"/>
    </source>
</evidence>
<accession>A0ABP0I168</accession>
<evidence type="ECO:0000259" key="2">
    <source>
        <dbReference type="PROSITE" id="PS50011"/>
    </source>
</evidence>
<dbReference type="Gene3D" id="1.10.510.10">
    <property type="entry name" value="Transferase(Phosphotransferase) domain 1"/>
    <property type="match status" value="1"/>
</dbReference>
<dbReference type="PANTHER" id="PTHR44167:SF18">
    <property type="entry name" value="PROTEIN KINASE DOMAIN-CONTAINING PROTEIN"/>
    <property type="match status" value="1"/>
</dbReference>
<reference evidence="3 4" key="1">
    <citation type="submission" date="2024-02" db="EMBL/GenBank/DDBJ databases">
        <authorList>
            <person name="Chen Y."/>
            <person name="Shah S."/>
            <person name="Dougan E. K."/>
            <person name="Thang M."/>
            <person name="Chan C."/>
        </authorList>
    </citation>
    <scope>NUCLEOTIDE SEQUENCE [LARGE SCALE GENOMIC DNA]</scope>
</reference>
<feature type="compositionally biased region" description="Basic and acidic residues" evidence="1">
    <location>
        <begin position="11"/>
        <end position="23"/>
    </location>
</feature>
<dbReference type="Proteomes" id="UP001642464">
    <property type="component" value="Unassembled WGS sequence"/>
</dbReference>
<sequence length="632" mass="72475">MSKMMWNSDSMHVKKQIERDKHLPKSGSDSSGTHESFPVHGLADTDGCKRKASAVLGGYEVEDGGSLGGYEVEDGGSEEHSPLGRFTGSFRGEVDKIHQTKSDLASKPLKGGKLVLRPYGLDEKASAKAELLQRALEGHFELEGPGRKVVVGDQVVELDFLCAKMEESEVDYVKTLHRDRERTIDVSVVKTSRFGEVVRKTYLTQTMHRFRRHSCLQDQLLYEAAIIKSLSKVEGVVPVLAWSKCSPKWFPGCDTYQLRSLYFPYIDGNHSPKEPQDIHLYMKQLLQVLDALHLREIVHCNIKRENVLYADGKLTLIDFESAVNEHELVDMGNSEYGNDLEVCYRSNPYHSAPEVLIPQTGRSKHGHNVLYGHRRDVYGAGIILAELLLGMDEHTRLFYHSHSEYGRRSHSEYGRRSRDRVNLLFRVNLRKQFHENLRGRRGNMQEALDGLRMYGKLKGTMFYKHGADLVKHMTSWSRFERARAWEALQHSFFSVDPDDPEEGLEFAIMQPRPVHLFDRHSQSDRPRSTFRVYRIAVGLWLDAWMWRILPPCMSCCAEDRIDSMDLHDLDDLDDIHRALRNFYFPRTMRPIEALICSLEKRCSWLLVTAADVCNKSEQVFHASPPNGHHLSP</sequence>
<keyword evidence="4" id="KW-1185">Reference proteome</keyword>
<organism evidence="3 4">
    <name type="scientific">Durusdinium trenchii</name>
    <dbReference type="NCBI Taxonomy" id="1381693"/>
    <lineage>
        <taxon>Eukaryota</taxon>
        <taxon>Sar</taxon>
        <taxon>Alveolata</taxon>
        <taxon>Dinophyceae</taxon>
        <taxon>Suessiales</taxon>
        <taxon>Symbiodiniaceae</taxon>
        <taxon>Durusdinium</taxon>
    </lineage>
</organism>
<dbReference type="SMART" id="SM00220">
    <property type="entry name" value="S_TKc"/>
    <property type="match status" value="1"/>
</dbReference>
<comment type="caution">
    <text evidence="3">The sequence shown here is derived from an EMBL/GenBank/DDBJ whole genome shotgun (WGS) entry which is preliminary data.</text>
</comment>
<protein>
    <submittedName>
        <fullName evidence="3">Dual specificity tyrosine-phosphorylation-regulated kinase 2</fullName>
    </submittedName>
</protein>
<dbReference type="SUPFAM" id="SSF56112">
    <property type="entry name" value="Protein kinase-like (PK-like)"/>
    <property type="match status" value="1"/>
</dbReference>
<dbReference type="InterPro" id="IPR011009">
    <property type="entry name" value="Kinase-like_dom_sf"/>
</dbReference>
<feature type="region of interest" description="Disordered" evidence="1">
    <location>
        <begin position="67"/>
        <end position="86"/>
    </location>
</feature>
<evidence type="ECO:0000256" key="1">
    <source>
        <dbReference type="SAM" id="MobiDB-lite"/>
    </source>
</evidence>
<keyword evidence="3" id="KW-0418">Kinase</keyword>
<dbReference type="EMBL" id="CAXAMM010002492">
    <property type="protein sequence ID" value="CAK8996343.1"/>
    <property type="molecule type" value="Genomic_DNA"/>
</dbReference>
<feature type="region of interest" description="Disordered" evidence="1">
    <location>
        <begin position="1"/>
        <end position="44"/>
    </location>
</feature>
<name>A0ABP0I168_9DINO</name>
<dbReference type="GO" id="GO:0016301">
    <property type="term" value="F:kinase activity"/>
    <property type="evidence" value="ECO:0007669"/>
    <property type="project" value="UniProtKB-KW"/>
</dbReference>
<feature type="compositionally biased region" description="Polar residues" evidence="1">
    <location>
        <begin position="1"/>
        <end position="10"/>
    </location>
</feature>
<proteinExistence type="predicted"/>